<reference evidence="6 7" key="1">
    <citation type="submission" date="2018-03" db="EMBL/GenBank/DDBJ databases">
        <title>Genomic Encyclopedia of Archaeal and Bacterial Type Strains, Phase II (KMG-II): from individual species to whole genera.</title>
        <authorList>
            <person name="Goeker M."/>
        </authorList>
    </citation>
    <scope>NUCLEOTIDE SEQUENCE [LARGE SCALE GENOMIC DNA]</scope>
    <source>
        <strain evidence="6 7">DSM 29328</strain>
    </source>
</reference>
<dbReference type="PANTHER" id="PTHR12526">
    <property type="entry name" value="GLYCOSYLTRANSFERASE"/>
    <property type="match status" value="1"/>
</dbReference>
<feature type="domain" description="Glycosyl transferase family 1" evidence="4">
    <location>
        <begin position="181"/>
        <end position="350"/>
    </location>
</feature>
<evidence type="ECO:0000313" key="7">
    <source>
        <dbReference type="Proteomes" id="UP000239480"/>
    </source>
</evidence>
<dbReference type="InterPro" id="IPR028098">
    <property type="entry name" value="Glyco_trans_4-like_N"/>
</dbReference>
<dbReference type="Proteomes" id="UP000239480">
    <property type="component" value="Unassembled WGS sequence"/>
</dbReference>
<dbReference type="Gene3D" id="3.40.50.2000">
    <property type="entry name" value="Glycogen Phosphorylase B"/>
    <property type="match status" value="2"/>
</dbReference>
<evidence type="ECO:0000313" key="6">
    <source>
        <dbReference type="EMBL" id="PRY22700.1"/>
    </source>
</evidence>
<protein>
    <submittedName>
        <fullName evidence="6">Glycosyltransferase involved in cell wall biosynthesis</fullName>
    </submittedName>
</protein>
<evidence type="ECO:0000256" key="3">
    <source>
        <dbReference type="ARBA" id="ARBA00022679"/>
    </source>
</evidence>
<name>A0A2T0RNK1_9RHOB</name>
<evidence type="ECO:0000256" key="1">
    <source>
        <dbReference type="ARBA" id="ARBA00009481"/>
    </source>
</evidence>
<dbReference type="RefSeq" id="WP_106205767.1">
    <property type="nucleotide sequence ID" value="NZ_PVTD01000006.1"/>
</dbReference>
<dbReference type="CDD" id="cd03801">
    <property type="entry name" value="GT4_PimA-like"/>
    <property type="match status" value="1"/>
</dbReference>
<sequence length="372" mass="40888">MSARRILVPFVGDTVGGSHISALHLVRGLPRDRYDPVIGLHQPTGLLADYLAENAMPWIPLPDVALPSMASLRRQIPVFARATGPLRKVLRDERIDIVHTQDIRMHQLWGLPARLGGAAHLWHQRTPTRNKRLGTYARTATRAVAVSDYCRSQLAPRLRDKAEVVTNPFTLPELPDRAVAREKLLAEIGRPDAQAVIGFVSHFTERKRPLLFVELAGALRDRGYTNCVFPMFGEARPPMGPEVLAAIEARGLTGTVFPMGLKFPIEPWLAGCDLFIAPSVNEAFGRALVEAMFCATPCIAADHGGNPEIYRNDETGVLVPPDDLDAFTDAAAGLLDHPDRARRLAEAARAEAVERFSVEAHVAAMERVYAKC</sequence>
<keyword evidence="2" id="KW-0328">Glycosyltransferase</keyword>
<dbReference type="AlphaFoldDB" id="A0A2T0RNK1"/>
<comment type="similarity">
    <text evidence="1">Belongs to the glycosyltransferase group 1 family. Glycosyltransferase 4 subfamily.</text>
</comment>
<dbReference type="OrthoDB" id="9801573at2"/>
<evidence type="ECO:0000256" key="2">
    <source>
        <dbReference type="ARBA" id="ARBA00022676"/>
    </source>
</evidence>
<keyword evidence="3 6" id="KW-0808">Transferase</keyword>
<dbReference type="GO" id="GO:0016757">
    <property type="term" value="F:glycosyltransferase activity"/>
    <property type="evidence" value="ECO:0007669"/>
    <property type="project" value="UniProtKB-KW"/>
</dbReference>
<dbReference type="EMBL" id="PVTD01000006">
    <property type="protein sequence ID" value="PRY22700.1"/>
    <property type="molecule type" value="Genomic_DNA"/>
</dbReference>
<feature type="domain" description="Glycosyltransferase subfamily 4-like N-terminal" evidence="5">
    <location>
        <begin position="15"/>
        <end position="168"/>
    </location>
</feature>
<evidence type="ECO:0000259" key="4">
    <source>
        <dbReference type="Pfam" id="PF00534"/>
    </source>
</evidence>
<dbReference type="PANTHER" id="PTHR12526:SF640">
    <property type="entry name" value="COLANIC ACID BIOSYNTHESIS GLYCOSYLTRANSFERASE WCAL-RELATED"/>
    <property type="match status" value="1"/>
</dbReference>
<comment type="caution">
    <text evidence="6">The sequence shown here is derived from an EMBL/GenBank/DDBJ whole genome shotgun (WGS) entry which is preliminary data.</text>
</comment>
<keyword evidence="7" id="KW-1185">Reference proteome</keyword>
<accession>A0A2T0RNK1</accession>
<evidence type="ECO:0000259" key="5">
    <source>
        <dbReference type="Pfam" id="PF13439"/>
    </source>
</evidence>
<dbReference type="Pfam" id="PF13439">
    <property type="entry name" value="Glyco_transf_4"/>
    <property type="match status" value="1"/>
</dbReference>
<proteinExistence type="inferred from homology"/>
<organism evidence="6 7">
    <name type="scientific">Aliiruegeria haliotis</name>
    <dbReference type="NCBI Taxonomy" id="1280846"/>
    <lineage>
        <taxon>Bacteria</taxon>
        <taxon>Pseudomonadati</taxon>
        <taxon>Pseudomonadota</taxon>
        <taxon>Alphaproteobacteria</taxon>
        <taxon>Rhodobacterales</taxon>
        <taxon>Roseobacteraceae</taxon>
        <taxon>Aliiruegeria</taxon>
    </lineage>
</organism>
<gene>
    <name evidence="6" type="ORF">CLV78_106242</name>
</gene>
<dbReference type="InterPro" id="IPR001296">
    <property type="entry name" value="Glyco_trans_1"/>
</dbReference>
<dbReference type="SUPFAM" id="SSF53756">
    <property type="entry name" value="UDP-Glycosyltransferase/glycogen phosphorylase"/>
    <property type="match status" value="1"/>
</dbReference>
<dbReference type="Pfam" id="PF00534">
    <property type="entry name" value="Glycos_transf_1"/>
    <property type="match status" value="1"/>
</dbReference>